<feature type="compositionally biased region" description="Low complexity" evidence="2">
    <location>
        <begin position="67"/>
        <end position="77"/>
    </location>
</feature>
<feature type="domain" description="Cohesin subunit SCC3/SA HEAT-repeats" evidence="3">
    <location>
        <begin position="474"/>
        <end position="698"/>
    </location>
</feature>
<organism evidence="4 5">
    <name type="scientific">Tribolium castaneum</name>
    <name type="common">Red flour beetle</name>
    <dbReference type="NCBI Taxonomy" id="7070"/>
    <lineage>
        <taxon>Eukaryota</taxon>
        <taxon>Metazoa</taxon>
        <taxon>Ecdysozoa</taxon>
        <taxon>Arthropoda</taxon>
        <taxon>Hexapoda</taxon>
        <taxon>Insecta</taxon>
        <taxon>Pterygota</taxon>
        <taxon>Neoptera</taxon>
        <taxon>Endopterygota</taxon>
        <taxon>Coleoptera</taxon>
        <taxon>Polyphaga</taxon>
        <taxon>Cucujiformia</taxon>
        <taxon>Tenebrionidae</taxon>
        <taxon>Tenebrionidae incertae sedis</taxon>
        <taxon>Tribolium</taxon>
    </lineage>
</organism>
<dbReference type="KEGG" id="tca:100142369"/>
<dbReference type="InterPro" id="IPR039662">
    <property type="entry name" value="Cohesin_Scc3/SA"/>
</dbReference>
<dbReference type="InterPro" id="IPR056396">
    <property type="entry name" value="HEAT_SCC3-SA"/>
</dbReference>
<dbReference type="STRING" id="7070.D6WHI3"/>
<feature type="region of interest" description="Disordered" evidence="2">
    <location>
        <begin position="1"/>
        <end position="79"/>
    </location>
</feature>
<dbReference type="InParanoid" id="D6WHI3"/>
<dbReference type="SUPFAM" id="SSF48371">
    <property type="entry name" value="ARM repeat"/>
    <property type="match status" value="1"/>
</dbReference>
<dbReference type="OrthoDB" id="498590at2759"/>
<feature type="compositionally biased region" description="Polar residues" evidence="2">
    <location>
        <begin position="54"/>
        <end position="66"/>
    </location>
</feature>
<keyword evidence="5" id="KW-1185">Reference proteome</keyword>
<proteinExistence type="inferred from homology"/>
<dbReference type="GO" id="GO:0003682">
    <property type="term" value="F:chromatin binding"/>
    <property type="evidence" value="ECO:0000318"/>
    <property type="project" value="GO_Central"/>
</dbReference>
<reference evidence="4 5" key="1">
    <citation type="journal article" date="2008" name="Nature">
        <title>The genome of the model beetle and pest Tribolium castaneum.</title>
        <authorList>
            <consortium name="Tribolium Genome Sequencing Consortium"/>
            <person name="Richards S."/>
            <person name="Gibbs R.A."/>
            <person name="Weinstock G.M."/>
            <person name="Brown S.J."/>
            <person name="Denell R."/>
            <person name="Beeman R.W."/>
            <person name="Gibbs R."/>
            <person name="Beeman R.W."/>
            <person name="Brown S.J."/>
            <person name="Bucher G."/>
            <person name="Friedrich M."/>
            <person name="Grimmelikhuijzen C.J."/>
            <person name="Klingler M."/>
            <person name="Lorenzen M."/>
            <person name="Richards S."/>
            <person name="Roth S."/>
            <person name="Schroder R."/>
            <person name="Tautz D."/>
            <person name="Zdobnov E.M."/>
            <person name="Muzny D."/>
            <person name="Gibbs R.A."/>
            <person name="Weinstock G.M."/>
            <person name="Attaway T."/>
            <person name="Bell S."/>
            <person name="Buhay C.J."/>
            <person name="Chandrabose M.N."/>
            <person name="Chavez D."/>
            <person name="Clerk-Blankenburg K.P."/>
            <person name="Cree A."/>
            <person name="Dao M."/>
            <person name="Davis C."/>
            <person name="Chacko J."/>
            <person name="Dinh H."/>
            <person name="Dugan-Rocha S."/>
            <person name="Fowler G."/>
            <person name="Garner T.T."/>
            <person name="Garnes J."/>
            <person name="Gnirke A."/>
            <person name="Hawes A."/>
            <person name="Hernandez J."/>
            <person name="Hines S."/>
            <person name="Holder M."/>
            <person name="Hume J."/>
            <person name="Jhangiani S.N."/>
            <person name="Joshi V."/>
            <person name="Khan Z.M."/>
            <person name="Jackson L."/>
            <person name="Kovar C."/>
            <person name="Kowis A."/>
            <person name="Lee S."/>
            <person name="Lewis L.R."/>
            <person name="Margolis J."/>
            <person name="Morgan M."/>
            <person name="Nazareth L.V."/>
            <person name="Nguyen N."/>
            <person name="Okwuonu G."/>
            <person name="Parker D."/>
            <person name="Richards S."/>
            <person name="Ruiz S.J."/>
            <person name="Santibanez J."/>
            <person name="Savard J."/>
            <person name="Scherer S.E."/>
            <person name="Schneider B."/>
            <person name="Sodergren E."/>
            <person name="Tautz D."/>
            <person name="Vattahil S."/>
            <person name="Villasana D."/>
            <person name="White C.S."/>
            <person name="Wright R."/>
            <person name="Park Y."/>
            <person name="Beeman R.W."/>
            <person name="Lord J."/>
            <person name="Oppert B."/>
            <person name="Lorenzen M."/>
            <person name="Brown S."/>
            <person name="Wang L."/>
            <person name="Savard J."/>
            <person name="Tautz D."/>
            <person name="Richards S."/>
            <person name="Weinstock G."/>
            <person name="Gibbs R.A."/>
            <person name="Liu Y."/>
            <person name="Worley K."/>
            <person name="Weinstock G."/>
            <person name="Elsik C.G."/>
            <person name="Reese J.T."/>
            <person name="Elhaik E."/>
            <person name="Landan G."/>
            <person name="Graur D."/>
            <person name="Arensburger P."/>
            <person name="Atkinson P."/>
            <person name="Beeman R.W."/>
            <person name="Beidler J."/>
            <person name="Brown S.J."/>
            <person name="Demuth J.P."/>
            <person name="Drury D.W."/>
            <person name="Du Y.Z."/>
            <person name="Fujiwara H."/>
            <person name="Lorenzen M."/>
            <person name="Maselli V."/>
            <person name="Osanai M."/>
            <person name="Park Y."/>
            <person name="Robertson H.M."/>
            <person name="Tu Z."/>
            <person name="Wang J.J."/>
            <person name="Wang S."/>
            <person name="Richards S."/>
            <person name="Song H."/>
            <person name="Zhang L."/>
            <person name="Sodergren E."/>
            <person name="Werner D."/>
            <person name="Stanke M."/>
            <person name="Morgenstern B."/>
            <person name="Solovyev V."/>
            <person name="Kosarev P."/>
            <person name="Brown G."/>
            <person name="Chen H.C."/>
            <person name="Ermolaeva O."/>
            <person name="Hlavina W."/>
            <person name="Kapustin Y."/>
            <person name="Kiryutin B."/>
            <person name="Kitts P."/>
            <person name="Maglott D."/>
            <person name="Pruitt K."/>
            <person name="Sapojnikov V."/>
            <person name="Souvorov A."/>
            <person name="Mackey A.J."/>
            <person name="Waterhouse R.M."/>
            <person name="Wyder S."/>
            <person name="Zdobnov E.M."/>
            <person name="Zdobnov E.M."/>
            <person name="Wyder S."/>
            <person name="Kriventseva E.V."/>
            <person name="Kadowaki T."/>
            <person name="Bork P."/>
            <person name="Aranda M."/>
            <person name="Bao R."/>
            <person name="Beermann A."/>
            <person name="Berns N."/>
            <person name="Bolognesi R."/>
            <person name="Bonneton F."/>
            <person name="Bopp D."/>
            <person name="Brown S.J."/>
            <person name="Bucher G."/>
            <person name="Butts T."/>
            <person name="Chaumot A."/>
            <person name="Denell R.E."/>
            <person name="Ferrier D.E."/>
            <person name="Friedrich M."/>
            <person name="Gordon C.M."/>
            <person name="Jindra M."/>
            <person name="Klingler M."/>
            <person name="Lan Q."/>
            <person name="Lattorff H.M."/>
            <person name="Laudet V."/>
            <person name="von Levetsow C."/>
            <person name="Liu Z."/>
            <person name="Lutz R."/>
            <person name="Lynch J.A."/>
            <person name="da Fonseca R.N."/>
            <person name="Posnien N."/>
            <person name="Reuter R."/>
            <person name="Roth S."/>
            <person name="Savard J."/>
            <person name="Schinko J.B."/>
            <person name="Schmitt C."/>
            <person name="Schoppmeier M."/>
            <person name="Schroder R."/>
            <person name="Shippy T.D."/>
            <person name="Simonnet F."/>
            <person name="Marques-Souza H."/>
            <person name="Tautz D."/>
            <person name="Tomoyasu Y."/>
            <person name="Trauner J."/>
            <person name="Van der Zee M."/>
            <person name="Vervoort M."/>
            <person name="Wittkopp N."/>
            <person name="Wimmer E.A."/>
            <person name="Yang X."/>
            <person name="Jones A.K."/>
            <person name="Sattelle D.B."/>
            <person name="Ebert P.R."/>
            <person name="Nelson D."/>
            <person name="Scott J.G."/>
            <person name="Beeman R.W."/>
            <person name="Muthukrishnan S."/>
            <person name="Kramer K.J."/>
            <person name="Arakane Y."/>
            <person name="Beeman R.W."/>
            <person name="Zhu Q."/>
            <person name="Hogenkamp D."/>
            <person name="Dixit R."/>
            <person name="Oppert B."/>
            <person name="Jiang H."/>
            <person name="Zou Z."/>
            <person name="Marshall J."/>
            <person name="Elpidina E."/>
            <person name="Vinokurov K."/>
            <person name="Oppert C."/>
            <person name="Zou Z."/>
            <person name="Evans J."/>
            <person name="Lu Z."/>
            <person name="Zhao P."/>
            <person name="Sumathipala N."/>
            <person name="Altincicek B."/>
            <person name="Vilcinskas A."/>
            <person name="Williams M."/>
            <person name="Hultmark D."/>
            <person name="Hetru C."/>
            <person name="Jiang H."/>
            <person name="Grimmelikhuijzen C.J."/>
            <person name="Hauser F."/>
            <person name="Cazzamali G."/>
            <person name="Williamson M."/>
            <person name="Park Y."/>
            <person name="Li B."/>
            <person name="Tanaka Y."/>
            <person name="Predel R."/>
            <person name="Neupert S."/>
            <person name="Schachtner J."/>
            <person name="Verleyen P."/>
            <person name="Raible F."/>
            <person name="Bork P."/>
            <person name="Friedrich M."/>
            <person name="Walden K.K."/>
            <person name="Robertson H.M."/>
            <person name="Angeli S."/>
            <person name="Foret S."/>
            <person name="Bucher G."/>
            <person name="Schuetz S."/>
            <person name="Maleszka R."/>
            <person name="Wimmer E.A."/>
            <person name="Beeman R.W."/>
            <person name="Lorenzen M."/>
            <person name="Tomoyasu Y."/>
            <person name="Miller S.C."/>
            <person name="Grossmann D."/>
            <person name="Bucher G."/>
        </authorList>
    </citation>
    <scope>NUCLEOTIDE SEQUENCE [LARGE SCALE GENOMIC DNA]</scope>
    <source>
        <strain evidence="4 5">Georgia GA2</strain>
    </source>
</reference>
<evidence type="ECO:0000256" key="2">
    <source>
        <dbReference type="SAM" id="MobiDB-lite"/>
    </source>
</evidence>
<feature type="compositionally biased region" description="Low complexity" evidence="2">
    <location>
        <begin position="28"/>
        <end position="42"/>
    </location>
</feature>
<name>D6WHI3_TRICA</name>
<comment type="similarity">
    <text evidence="1">Belongs to the SCC3 family.</text>
</comment>
<dbReference type="GO" id="GO:0008278">
    <property type="term" value="C:cohesin complex"/>
    <property type="evidence" value="ECO:0000318"/>
    <property type="project" value="GO_Central"/>
</dbReference>
<feature type="compositionally biased region" description="Basic and acidic residues" evidence="2">
    <location>
        <begin position="8"/>
        <end position="18"/>
    </location>
</feature>
<sequence>MSHLMRILRADERERASQETRATSTPQSGSPNVSSPSISTISRGEEPMGDENNNDNTTSGTIDYGTSSPSESPSEASIIRDRTVKPLKWENFWSALKPKNEQSLYFKIMTQPDQLESIAIELMDAYKSNKKTAIISILQLFVDLSGYKKLSIGAVYDFERENASQVVQQMQYDLLEEELKNTGKFLFMKPTSFAKGAEQILAQFLDHLLSQALKSQVLFDEVFAPHVFQFVKCMCFSRMSGPYVTGLLLVINMITSFLKLHQQIIASRDDIDSKSSAIQKDIENHIDFLYLIFDKQCFIADKRWALVKIRASQELFHWTRFYPDIFILKRRCLGPLMKMILNQNELVRLAALTTVEKLIRCEEISTVLKQRIEICLKLVSGRFVDVSPQVAVKAANVFTAATESFLDKISEEYKKKLVQEIFHKDITLGKAAGRFLVTYLRRQNSNGEQLLLSLVVTAFSKREFLEQLPVFLESVFEFADELKDWPLFVQVLLNEDIRQGAKTALIKILNECARYVLTGKFSYSRQVKQGPRNDNEHINLANAIIPHFTQLLIAFQSEKVSLQKLIELLSFMDSSVCRDDNLDDEFNNIFSILKKMFMATIDRTLLQNITNVFAVFGCNDRVESLKIWIKSLSEDLMQMSPDCDKSLLKQIREKTLKASILFSRFDLITVLRWQDIFQVWETNFKLLKYLVVCCKWHLIWRLRQVMRLPKSSNGSNGSEPTDLHLYIDCKAFAYGCLEMLEREKPSPDLFLVLETFCDLYTDFDAELKRKREYSHFVIGITEPTGLQILFNFVTQHVIENREMPLKQRQNLLRKVINVLNLNIVPFEYLSKILRFYHTHYADFGYLMDHLFGQLKATPPALSLIIMHTLAEIYQEILKTRQTVDLQTEQAGFLKHLAKKFASIKEMKSNNDSLKFITQALNFSFRTQQHYPFLYFARYFAKHLSEDGKNEAYELFTKSVPKETTQNEIVLLFGRTLK</sequence>
<dbReference type="Proteomes" id="UP000007266">
    <property type="component" value="Linkage group 3"/>
</dbReference>
<dbReference type="GO" id="GO:0000785">
    <property type="term" value="C:chromatin"/>
    <property type="evidence" value="ECO:0000318"/>
    <property type="project" value="GO_Central"/>
</dbReference>
<dbReference type="PANTHER" id="PTHR11199:SF0">
    <property type="entry name" value="LD34181P-RELATED"/>
    <property type="match status" value="1"/>
</dbReference>
<dbReference type="GO" id="GO:0005634">
    <property type="term" value="C:nucleus"/>
    <property type="evidence" value="ECO:0000318"/>
    <property type="project" value="GO_Central"/>
</dbReference>
<protein>
    <recommendedName>
        <fullName evidence="3">Cohesin subunit SCC3/SA HEAT-repeats domain-containing protein</fullName>
    </recommendedName>
</protein>
<evidence type="ECO:0000313" key="5">
    <source>
        <dbReference type="Proteomes" id="UP000007266"/>
    </source>
</evidence>
<dbReference type="AlphaFoldDB" id="D6WHI3"/>
<evidence type="ECO:0000256" key="1">
    <source>
        <dbReference type="ARBA" id="ARBA00005486"/>
    </source>
</evidence>
<reference evidence="4 5" key="2">
    <citation type="journal article" date="2010" name="Nucleic Acids Res.">
        <title>BeetleBase in 2010: revisions to provide comprehensive genomic information for Tribolium castaneum.</title>
        <authorList>
            <person name="Kim H.S."/>
            <person name="Murphy T."/>
            <person name="Xia J."/>
            <person name="Caragea D."/>
            <person name="Park Y."/>
            <person name="Beeman R.W."/>
            <person name="Lorenzen M.D."/>
            <person name="Butcher S."/>
            <person name="Manak J.R."/>
            <person name="Brown S.J."/>
        </authorList>
    </citation>
    <scope>GENOME REANNOTATION</scope>
    <source>
        <strain evidence="4 5">Georgia GA2</strain>
    </source>
</reference>
<dbReference type="GO" id="GO:0007062">
    <property type="term" value="P:sister chromatid cohesion"/>
    <property type="evidence" value="ECO:0000318"/>
    <property type="project" value="GO_Central"/>
</dbReference>
<dbReference type="PANTHER" id="PTHR11199">
    <property type="entry name" value="STROMAL ANTIGEN"/>
    <property type="match status" value="1"/>
</dbReference>
<evidence type="ECO:0000313" key="4">
    <source>
        <dbReference type="EMBL" id="EFA00668.2"/>
    </source>
</evidence>
<dbReference type="Pfam" id="PF24571">
    <property type="entry name" value="HEAT_SCC3-SA"/>
    <property type="match status" value="1"/>
</dbReference>
<dbReference type="EMBL" id="KQ971321">
    <property type="protein sequence ID" value="EFA00668.2"/>
    <property type="molecule type" value="Genomic_DNA"/>
</dbReference>
<gene>
    <name evidence="4" type="primary">AUGUSTUS-3.0.2_03545</name>
    <name evidence="4" type="ORF">TcasGA2_TC003545</name>
</gene>
<evidence type="ECO:0000259" key="3">
    <source>
        <dbReference type="Pfam" id="PF24571"/>
    </source>
</evidence>
<accession>D6WHI3</accession>
<dbReference type="InterPro" id="IPR016024">
    <property type="entry name" value="ARM-type_fold"/>
</dbReference>
<dbReference type="HOGENOM" id="CLU_016113_0_0_1"/>